<keyword evidence="1" id="KW-0677">Repeat</keyword>
<organism evidence="4 5">
    <name type="scientific">Strongyloides papillosus</name>
    <name type="common">Intestinal threadworm</name>
    <dbReference type="NCBI Taxonomy" id="174720"/>
    <lineage>
        <taxon>Eukaryota</taxon>
        <taxon>Metazoa</taxon>
        <taxon>Ecdysozoa</taxon>
        <taxon>Nematoda</taxon>
        <taxon>Chromadorea</taxon>
        <taxon>Rhabditida</taxon>
        <taxon>Tylenchina</taxon>
        <taxon>Panagrolaimomorpha</taxon>
        <taxon>Strongyloidoidea</taxon>
        <taxon>Strongyloididae</taxon>
        <taxon>Strongyloides</taxon>
    </lineage>
</organism>
<protein>
    <submittedName>
        <fullName evidence="5">ANK_REP_REGION domain-containing protein</fullName>
    </submittedName>
</protein>
<dbReference type="SUPFAM" id="SSF48403">
    <property type="entry name" value="Ankyrin repeat"/>
    <property type="match status" value="2"/>
</dbReference>
<feature type="repeat" description="ANK" evidence="3">
    <location>
        <begin position="387"/>
        <end position="419"/>
    </location>
</feature>
<dbReference type="Pfam" id="PF12796">
    <property type="entry name" value="Ank_2"/>
    <property type="match status" value="5"/>
</dbReference>
<dbReference type="STRING" id="174720.A0A0N5BJB6"/>
<accession>A0A0N5BJB6</accession>
<evidence type="ECO:0000256" key="2">
    <source>
        <dbReference type="ARBA" id="ARBA00023043"/>
    </source>
</evidence>
<dbReference type="AlphaFoldDB" id="A0A0N5BJB6"/>
<dbReference type="PRINTS" id="PR01415">
    <property type="entry name" value="ANKYRIN"/>
</dbReference>
<feature type="repeat" description="ANK" evidence="3">
    <location>
        <begin position="621"/>
        <end position="653"/>
    </location>
</feature>
<feature type="repeat" description="ANK" evidence="3">
    <location>
        <begin position="488"/>
        <end position="520"/>
    </location>
</feature>
<dbReference type="Proteomes" id="UP000046392">
    <property type="component" value="Unplaced"/>
</dbReference>
<dbReference type="PANTHER" id="PTHR24198">
    <property type="entry name" value="ANKYRIN REPEAT AND PROTEIN KINASE DOMAIN-CONTAINING PROTEIN"/>
    <property type="match status" value="1"/>
</dbReference>
<reference evidence="5" key="1">
    <citation type="submission" date="2017-02" db="UniProtKB">
        <authorList>
            <consortium name="WormBaseParasite"/>
        </authorList>
    </citation>
    <scope>IDENTIFICATION</scope>
</reference>
<dbReference type="PANTHER" id="PTHR24198:SF165">
    <property type="entry name" value="ANKYRIN REPEAT-CONTAINING PROTEIN-RELATED"/>
    <property type="match status" value="1"/>
</dbReference>
<feature type="repeat" description="ANK" evidence="3">
    <location>
        <begin position="353"/>
        <end position="375"/>
    </location>
</feature>
<proteinExistence type="predicted"/>
<dbReference type="InterPro" id="IPR036770">
    <property type="entry name" value="Ankyrin_rpt-contain_sf"/>
</dbReference>
<keyword evidence="4" id="KW-1185">Reference proteome</keyword>
<name>A0A0N5BJB6_STREA</name>
<dbReference type="WBParaSite" id="SPAL_0000604200.1">
    <property type="protein sequence ID" value="SPAL_0000604200.1"/>
    <property type="gene ID" value="SPAL_0000604200"/>
</dbReference>
<evidence type="ECO:0000313" key="4">
    <source>
        <dbReference type="Proteomes" id="UP000046392"/>
    </source>
</evidence>
<dbReference type="SMART" id="SM00248">
    <property type="entry name" value="ANK"/>
    <property type="match status" value="15"/>
</dbReference>
<feature type="repeat" description="ANK" evidence="3">
    <location>
        <begin position="588"/>
        <end position="620"/>
    </location>
</feature>
<evidence type="ECO:0000256" key="1">
    <source>
        <dbReference type="ARBA" id="ARBA00022737"/>
    </source>
</evidence>
<evidence type="ECO:0000256" key="3">
    <source>
        <dbReference type="PROSITE-ProRule" id="PRU00023"/>
    </source>
</evidence>
<dbReference type="InterPro" id="IPR002110">
    <property type="entry name" value="Ankyrin_rpt"/>
</dbReference>
<evidence type="ECO:0000313" key="5">
    <source>
        <dbReference type="WBParaSite" id="SPAL_0000604200.1"/>
    </source>
</evidence>
<sequence length="784" mass="86902">MYGNFTTNTVSASDCMVFPEFLDHTPCYNIINNSRSCGIKDIVYSGNTIEVDGNNKKHLLSWCNGLFESSFLSYFIRRDYKKSIVFEDPLRINDIFGFSVATETKVSDLLCDHKSLLETAHPMTSINNFGGNPAGDRDFYEKICSVILLEDHQGFEELLRIPSLGSIMHAKDLQGRSILTLVCMMDKPRIAELLVKKGLSIDDKDKLGRTALYWAVRCDSIKVLKWMLNQLPVTEDFILSKDGQGITSLHLAATKTSSKILCLLLDALPNKSVYLLRKLFDVYNRIPIHYAAASGSLECVERLMDEDLSLPVSIRDMYGNTPLMLACGNNSASDVVRYLSTNKSISATSRNSCGMSPLHIAVLANNIEGVKILLEECKMPTEIYDEDSRTPLHYAAQNGRLEIVELLLKNGAKYDACDKYRATPLHYAAEISWPIVISLVTKSPCNYCRMTDKEGRTPFMWAVASENEEVVSGMLKTFDIPRHGEDNHRYTPLHLAAFAGNLSICKILLLQGWTVTAEDKAGATPLHIAAGKGFTDIVEVCCTSNDILVKIDTNHRTALFYAALGGQAYTLDVMISNFGFDKMAEDILDRTVLHVAAYCGFVNCVKKLIDLGVEINASDKDEETPLHLACYRGKEDVVHLLVNSGATINRYSRVYETTPLCYAIANKHTDLIEYLRNRDAVTGGEIKDLAASIITRAIRGFVVKKRQCLLGAPSGGTTHFPEQSSQNKGSLPNQRVYTNNSLGFATGSLASSQFIGTPIPTRRSSYSSDSHIYIDGTLIDIFDA</sequence>
<dbReference type="Gene3D" id="1.25.40.20">
    <property type="entry name" value="Ankyrin repeat-containing domain"/>
    <property type="match status" value="4"/>
</dbReference>
<keyword evidence="2 3" id="KW-0040">ANK repeat</keyword>
<dbReference type="PROSITE" id="PS50297">
    <property type="entry name" value="ANK_REP_REGION"/>
    <property type="match status" value="5"/>
</dbReference>
<dbReference type="PROSITE" id="PS50088">
    <property type="entry name" value="ANK_REPEAT"/>
    <property type="match status" value="5"/>
</dbReference>